<reference evidence="1" key="1">
    <citation type="submission" date="2020-04" db="EMBL/GenBank/DDBJ databases">
        <authorList>
            <person name="Chiriac C."/>
            <person name="Salcher M."/>
            <person name="Ghai R."/>
            <person name="Kavagutti S V."/>
        </authorList>
    </citation>
    <scope>NUCLEOTIDE SEQUENCE</scope>
</reference>
<protein>
    <submittedName>
        <fullName evidence="1">Uncharacterized protein</fullName>
    </submittedName>
</protein>
<name>A0A6J5LL70_9CAUD</name>
<organism evidence="1">
    <name type="scientific">uncultured Caudovirales phage</name>
    <dbReference type="NCBI Taxonomy" id="2100421"/>
    <lineage>
        <taxon>Viruses</taxon>
        <taxon>Duplodnaviria</taxon>
        <taxon>Heunggongvirae</taxon>
        <taxon>Uroviricota</taxon>
        <taxon>Caudoviricetes</taxon>
        <taxon>Peduoviridae</taxon>
        <taxon>Maltschvirus</taxon>
        <taxon>Maltschvirus maltsch</taxon>
    </lineage>
</organism>
<proteinExistence type="predicted"/>
<evidence type="ECO:0000313" key="1">
    <source>
        <dbReference type="EMBL" id="CAB4135304.1"/>
    </source>
</evidence>
<sequence>MSIQTIINNATGISISKKPIVAQTFSRSQQVKTAQRGPRVWSFQVTMHNGLRYSQSRGVLEEISRVDRLVESTISLNGAAGTEYITQYQGGLTTEQRNQMQITGWTVGSTTLTLSNLPSVAQEVVVFEAGDLIQPTDSRYPYTVTGQVVRGTNNTLTVDVHRGRVNESGYDPVGKTMSYGTDVTWRVIATQIPDWTIESYDLVSWSGNFILVESVL</sequence>
<accession>A0A6J5LL70</accession>
<gene>
    <name evidence="1" type="ORF">UFOVP284_16</name>
    <name evidence="2" type="ORF">UFOVP646_6</name>
</gene>
<dbReference type="EMBL" id="LR796616">
    <property type="protein sequence ID" value="CAB4154461.1"/>
    <property type="molecule type" value="Genomic_DNA"/>
</dbReference>
<dbReference type="EMBL" id="LR796299">
    <property type="protein sequence ID" value="CAB4135304.1"/>
    <property type="molecule type" value="Genomic_DNA"/>
</dbReference>
<evidence type="ECO:0000313" key="2">
    <source>
        <dbReference type="EMBL" id="CAB4154461.1"/>
    </source>
</evidence>